<proteinExistence type="predicted"/>
<dbReference type="Pfam" id="PF07238">
    <property type="entry name" value="PilZ"/>
    <property type="match status" value="1"/>
</dbReference>
<dbReference type="AlphaFoldDB" id="A0A8J6M6A0"/>
<organism evidence="2 3">
    <name type="scientific">Neptunicella marina</name>
    <dbReference type="NCBI Taxonomy" id="2125989"/>
    <lineage>
        <taxon>Bacteria</taxon>
        <taxon>Pseudomonadati</taxon>
        <taxon>Pseudomonadota</taxon>
        <taxon>Gammaproteobacteria</taxon>
        <taxon>Alteromonadales</taxon>
        <taxon>Alteromonadaceae</taxon>
        <taxon>Neptunicella</taxon>
    </lineage>
</organism>
<name>A0A8J6M6A0_9ALTE</name>
<dbReference type="GO" id="GO:0035438">
    <property type="term" value="F:cyclic-di-GMP binding"/>
    <property type="evidence" value="ECO:0007669"/>
    <property type="project" value="InterPro"/>
</dbReference>
<feature type="domain" description="PilZ" evidence="1">
    <location>
        <begin position="103"/>
        <end position="180"/>
    </location>
</feature>
<reference evidence="2" key="2">
    <citation type="submission" date="2020-08" db="EMBL/GenBank/DDBJ databases">
        <authorList>
            <person name="Lai Q."/>
        </authorList>
    </citation>
    <scope>NUCLEOTIDE SEQUENCE</scope>
    <source>
        <strain evidence="2">S27-2</strain>
    </source>
</reference>
<evidence type="ECO:0000313" key="3">
    <source>
        <dbReference type="Proteomes" id="UP000601768"/>
    </source>
</evidence>
<reference evidence="2" key="1">
    <citation type="journal article" date="2018" name="Int. J. Syst. Evol. Microbiol.">
        <title>Neptunicella marina gen. nov., sp. nov., isolated from surface seawater.</title>
        <authorList>
            <person name="Liu X."/>
            <person name="Lai Q."/>
            <person name="Du Y."/>
            <person name="Zhang X."/>
            <person name="Liu Z."/>
            <person name="Sun F."/>
            <person name="Shao Z."/>
        </authorList>
    </citation>
    <scope>NUCLEOTIDE SEQUENCE</scope>
    <source>
        <strain evidence="2">S27-2</strain>
    </source>
</reference>
<accession>A0A8J6M6A0</accession>
<evidence type="ECO:0000259" key="1">
    <source>
        <dbReference type="Pfam" id="PF07238"/>
    </source>
</evidence>
<keyword evidence="3" id="KW-1185">Reference proteome</keyword>
<dbReference type="Proteomes" id="UP000601768">
    <property type="component" value="Unassembled WGS sequence"/>
</dbReference>
<evidence type="ECO:0000313" key="2">
    <source>
        <dbReference type="EMBL" id="MBC3767016.1"/>
    </source>
</evidence>
<comment type="caution">
    <text evidence="2">The sequence shown here is derived from an EMBL/GenBank/DDBJ whole genome shotgun (WGS) entry which is preliminary data.</text>
</comment>
<gene>
    <name evidence="2" type="ORF">H8B19_14105</name>
</gene>
<sequence>MDNLSLEQKQQQFNEFFTIKHPLKVNLQCLEHDYPLPTNDEELQACMPTPFKISSELTVIETHALKPLRHLGEQATQLVEFLKLQSHKIDLIMSMVLQMQDDAEQQYQGIEFGGSGIKIVSDKAMTIGQLAELKLFLTEEAAAVYCFGEVIACHEENDQYHISLIFNQIREQDQDLLVRASLHIQTQQLKKRRQN</sequence>
<dbReference type="RefSeq" id="WP_186507528.1">
    <property type="nucleotide sequence ID" value="NZ_JACNEP010000012.1"/>
</dbReference>
<protein>
    <submittedName>
        <fullName evidence="2">PilZ domain-containing protein</fullName>
    </submittedName>
</protein>
<dbReference type="InterPro" id="IPR009875">
    <property type="entry name" value="PilZ_domain"/>
</dbReference>
<dbReference type="EMBL" id="JACNEP010000012">
    <property type="protein sequence ID" value="MBC3767016.1"/>
    <property type="molecule type" value="Genomic_DNA"/>
</dbReference>